<comment type="caution">
    <text evidence="2">The sequence shown here is derived from an EMBL/GenBank/DDBJ whole genome shotgun (WGS) entry which is preliminary data.</text>
</comment>
<evidence type="ECO:0000313" key="2">
    <source>
        <dbReference type="EMBL" id="TVY20822.1"/>
    </source>
</evidence>
<dbReference type="Gene3D" id="1.25.40.20">
    <property type="entry name" value="Ankyrin repeat-containing domain"/>
    <property type="match status" value="1"/>
</dbReference>
<keyword evidence="1" id="KW-0040">ANK repeat</keyword>
<feature type="repeat" description="ANK" evidence="1">
    <location>
        <begin position="329"/>
        <end position="361"/>
    </location>
</feature>
<organism evidence="2 3">
    <name type="scientific">Lachnellula arida</name>
    <dbReference type="NCBI Taxonomy" id="1316785"/>
    <lineage>
        <taxon>Eukaryota</taxon>
        <taxon>Fungi</taxon>
        <taxon>Dikarya</taxon>
        <taxon>Ascomycota</taxon>
        <taxon>Pezizomycotina</taxon>
        <taxon>Leotiomycetes</taxon>
        <taxon>Helotiales</taxon>
        <taxon>Lachnaceae</taxon>
        <taxon>Lachnellula</taxon>
    </lineage>
</organism>
<protein>
    <recommendedName>
        <fullName evidence="4">Fungal N-terminal domain-containing protein</fullName>
    </recommendedName>
</protein>
<dbReference type="PROSITE" id="PS50297">
    <property type="entry name" value="ANK_REP_REGION"/>
    <property type="match status" value="1"/>
</dbReference>
<evidence type="ECO:0000313" key="3">
    <source>
        <dbReference type="Proteomes" id="UP000469559"/>
    </source>
</evidence>
<gene>
    <name evidence="2" type="ORF">LARI1_G000915</name>
</gene>
<name>A0A8T9BS70_9HELO</name>
<dbReference type="OrthoDB" id="3200163at2759"/>
<dbReference type="PROSITE" id="PS50088">
    <property type="entry name" value="ANK_REPEAT"/>
    <property type="match status" value="1"/>
</dbReference>
<dbReference type="Proteomes" id="UP000469559">
    <property type="component" value="Unassembled WGS sequence"/>
</dbReference>
<dbReference type="SUPFAM" id="SSF48403">
    <property type="entry name" value="Ankyrin repeat"/>
    <property type="match status" value="1"/>
</dbReference>
<dbReference type="InterPro" id="IPR002110">
    <property type="entry name" value="Ankyrin_rpt"/>
</dbReference>
<evidence type="ECO:0008006" key="4">
    <source>
        <dbReference type="Google" id="ProtNLM"/>
    </source>
</evidence>
<dbReference type="AlphaFoldDB" id="A0A8T9BS70"/>
<reference evidence="2 3" key="1">
    <citation type="submission" date="2018-05" db="EMBL/GenBank/DDBJ databases">
        <title>Whole genome sequencing for identification of molecular markers to develop diagnostic detection tools for the regulated plant pathogen Lachnellula willkommii.</title>
        <authorList>
            <person name="Giroux E."/>
            <person name="Bilodeau G."/>
        </authorList>
    </citation>
    <scope>NUCLEOTIDE SEQUENCE [LARGE SCALE GENOMIC DNA]</scope>
    <source>
        <strain evidence="2 3">CBS 203.66</strain>
    </source>
</reference>
<dbReference type="EMBL" id="QGMF01000038">
    <property type="protein sequence ID" value="TVY20822.1"/>
    <property type="molecule type" value="Genomic_DNA"/>
</dbReference>
<sequence length="678" mass="76789">MADAVLGIVAGGLGIASLAIQLVEVAQKLHTFWDTLGTTNSNIKRIKDHLLLMQTISASIIDIANQEPSIDCGEGVTKSLGICKTRTENLEKQINSGILDGVQRQSKRGWRSFKATLKDKTIQRIESQFHVQSQKLNTLSGRISQLSVPLVSHNDFDGMPEAYELPNVDANPFSEEKNNSEAPSKTIIHRNGRIELSRREHRRASIKIDIYAFLEKLSSVFGISLPPIWKVIQQRYAFGVTYTSVAFSNYNRSAYPEDALYSNIKRRLKVILPIASFQIQTSSIPWSLTSYPIAPCQSQIFTICADGNIDTVKLWFKNAWVSPFVVNQHGENLLHAAARYANADICSFLLDIGVDGSAYDDQLLTPLDHLARKVCTTFAFPARVVNTIRALVERGRCQPILPVTSNAVAFYRGPEEGFAWLFASEYEGSDLEAYDSEGWTLLNDAAFNFGWWTQLCCDDRAVSWQSIYLLRSGANSHARTLEGDLTPLDTFMRGCTAHSVDHATKWLQALGESGVDLHEYAREELRLHSPDHYLKSTWDDELWRWIPTRRRVIYKYGNTTSELAIWLEDYDALSWFQCGRHDLEIFGVLTAPESLLRWKRINARDDLLELDKGEAVNPIKPGHISRRMIIYSLLQTRWFQFLVISLLLGLAGRENFFVTLPKINMPRHKYVVSSIRPL</sequence>
<dbReference type="InterPro" id="IPR036770">
    <property type="entry name" value="Ankyrin_rpt-contain_sf"/>
</dbReference>
<keyword evidence="3" id="KW-1185">Reference proteome</keyword>
<accession>A0A8T9BS70</accession>
<proteinExistence type="predicted"/>
<evidence type="ECO:0000256" key="1">
    <source>
        <dbReference type="PROSITE-ProRule" id="PRU00023"/>
    </source>
</evidence>